<dbReference type="EMBL" id="GGEC01014239">
    <property type="protein sequence ID" value="MBW94722.1"/>
    <property type="molecule type" value="Transcribed_RNA"/>
</dbReference>
<dbReference type="EMBL" id="GGEC01014237">
    <property type="protein sequence ID" value="MBW94720.1"/>
    <property type="molecule type" value="Transcribed_RNA"/>
</dbReference>
<proteinExistence type="predicted"/>
<accession>A0A2P2JMM7</accession>
<dbReference type="AlphaFoldDB" id="A0A2P2JMM7"/>
<evidence type="ECO:0000313" key="2">
    <source>
        <dbReference type="EMBL" id="MBW94720.1"/>
    </source>
</evidence>
<feature type="region of interest" description="Disordered" evidence="1">
    <location>
        <begin position="1"/>
        <end position="66"/>
    </location>
</feature>
<protein>
    <submittedName>
        <fullName evidence="2">Uncharacterized protein MANES_06G084500</fullName>
    </submittedName>
</protein>
<feature type="compositionally biased region" description="Polar residues" evidence="1">
    <location>
        <begin position="1"/>
        <end position="17"/>
    </location>
</feature>
<reference evidence="2" key="1">
    <citation type="submission" date="2018-02" db="EMBL/GenBank/DDBJ databases">
        <title>Rhizophora mucronata_Transcriptome.</title>
        <authorList>
            <person name="Meera S.P."/>
            <person name="Sreeshan A."/>
            <person name="Augustine A."/>
        </authorList>
    </citation>
    <scope>NUCLEOTIDE SEQUENCE</scope>
    <source>
        <tissue evidence="2">Leaf</tissue>
    </source>
</reference>
<organism evidence="2">
    <name type="scientific">Rhizophora mucronata</name>
    <name type="common">Asiatic mangrove</name>
    <dbReference type="NCBI Taxonomy" id="61149"/>
    <lineage>
        <taxon>Eukaryota</taxon>
        <taxon>Viridiplantae</taxon>
        <taxon>Streptophyta</taxon>
        <taxon>Embryophyta</taxon>
        <taxon>Tracheophyta</taxon>
        <taxon>Spermatophyta</taxon>
        <taxon>Magnoliopsida</taxon>
        <taxon>eudicotyledons</taxon>
        <taxon>Gunneridae</taxon>
        <taxon>Pentapetalae</taxon>
        <taxon>rosids</taxon>
        <taxon>fabids</taxon>
        <taxon>Malpighiales</taxon>
        <taxon>Rhizophoraceae</taxon>
        <taxon>Rhizophora</taxon>
    </lineage>
</organism>
<sequence>MFNKKQGNFTSQESQNNKGRESHVEFEELSASEIKKEHQEESNNSYNTNEHQRVQKGTFDFIPEGV</sequence>
<name>A0A2P2JMM7_RHIMU</name>
<evidence type="ECO:0000256" key="1">
    <source>
        <dbReference type="SAM" id="MobiDB-lite"/>
    </source>
</evidence>